<dbReference type="PROSITE" id="PS51257">
    <property type="entry name" value="PROKAR_LIPOPROTEIN"/>
    <property type="match status" value="1"/>
</dbReference>
<dbReference type="EMBL" id="BMFT01000003">
    <property type="protein sequence ID" value="GGH33928.1"/>
    <property type="molecule type" value="Genomic_DNA"/>
</dbReference>
<evidence type="ECO:0000313" key="4">
    <source>
        <dbReference type="Proteomes" id="UP000659344"/>
    </source>
</evidence>
<comment type="caution">
    <text evidence="3">The sequence shown here is derived from an EMBL/GenBank/DDBJ whole genome shotgun (WGS) entry which is preliminary data.</text>
</comment>
<organism evidence="3 4">
    <name type="scientific">Paenibacillus segetis</name>
    <dbReference type="NCBI Taxonomy" id="1325360"/>
    <lineage>
        <taxon>Bacteria</taxon>
        <taxon>Bacillati</taxon>
        <taxon>Bacillota</taxon>
        <taxon>Bacilli</taxon>
        <taxon>Bacillales</taxon>
        <taxon>Paenibacillaceae</taxon>
        <taxon>Paenibacillus</taxon>
    </lineage>
</organism>
<feature type="region of interest" description="Disordered" evidence="1">
    <location>
        <begin position="314"/>
        <end position="340"/>
    </location>
</feature>
<gene>
    <name evidence="3" type="ORF">GCM10008013_39370</name>
</gene>
<feature type="signal peptide" evidence="2">
    <location>
        <begin position="1"/>
        <end position="24"/>
    </location>
</feature>
<evidence type="ECO:0008006" key="5">
    <source>
        <dbReference type="Google" id="ProtNLM"/>
    </source>
</evidence>
<evidence type="ECO:0000256" key="2">
    <source>
        <dbReference type="SAM" id="SignalP"/>
    </source>
</evidence>
<dbReference type="Proteomes" id="UP000659344">
    <property type="component" value="Unassembled WGS sequence"/>
</dbReference>
<accession>A0ABQ1YRC5</accession>
<protein>
    <recommendedName>
        <fullName evidence="5">Sporulation lipoprotein, YhcN/YlaJ family</fullName>
    </recommendedName>
</protein>
<proteinExistence type="predicted"/>
<reference evidence="4" key="1">
    <citation type="journal article" date="2019" name="Int. J. Syst. Evol. Microbiol.">
        <title>The Global Catalogue of Microorganisms (GCM) 10K type strain sequencing project: providing services to taxonomists for standard genome sequencing and annotation.</title>
        <authorList>
            <consortium name="The Broad Institute Genomics Platform"/>
            <consortium name="The Broad Institute Genome Sequencing Center for Infectious Disease"/>
            <person name="Wu L."/>
            <person name="Ma J."/>
        </authorList>
    </citation>
    <scope>NUCLEOTIDE SEQUENCE [LARGE SCALE GENOMIC DNA]</scope>
    <source>
        <strain evidence="4">CGMCC 1.12769</strain>
    </source>
</reference>
<sequence length="340" mass="36324">MRGAKLVRLTLSAALIAGMVSVTGCGTTTDNNAMHTKSLRNHTTRNYNVNSLQPRTSLHNAQNRKMSTMKHDATLSNKVAQLSDVQNAHVIVTDRDAYVAVTLHNQKGGNTNISKLGTLSNGSRNVGTSNVGGPYGANYGTRGAGDDGLARITGRAGTNGIMNPGRSTTYGTYGANNYGTGYGTYGANNYGTGVGTYNNYGAGYGAYNTNNYGTMYRTDRNTNYGTYGTYGTTTGTDRNLNNVGQVVDNVPQKVKDEISRIVKKSDPKIQNVYVSNHPEFVNNVGGYVTQSRGGTMLNNAVGDFEKLVERIFPSRTGTMTGPNGYTPTPNNMDGVRGITR</sequence>
<dbReference type="Pfam" id="PF09580">
    <property type="entry name" value="Spore_YhcN_YlaJ"/>
    <property type="match status" value="2"/>
</dbReference>
<feature type="chain" id="PRO_5047439052" description="Sporulation lipoprotein, YhcN/YlaJ family" evidence="2">
    <location>
        <begin position="25"/>
        <end position="340"/>
    </location>
</feature>
<keyword evidence="2" id="KW-0732">Signal</keyword>
<evidence type="ECO:0000256" key="1">
    <source>
        <dbReference type="SAM" id="MobiDB-lite"/>
    </source>
</evidence>
<dbReference type="InterPro" id="IPR019076">
    <property type="entry name" value="Spore_lipoprot_YhcN/YlaJ-like"/>
</dbReference>
<evidence type="ECO:0000313" key="3">
    <source>
        <dbReference type="EMBL" id="GGH33928.1"/>
    </source>
</evidence>
<feature type="compositionally biased region" description="Polar residues" evidence="1">
    <location>
        <begin position="315"/>
        <end position="331"/>
    </location>
</feature>
<name>A0ABQ1YRC5_9BACL</name>
<keyword evidence="4" id="KW-1185">Reference proteome</keyword>
<dbReference type="RefSeq" id="WP_188541587.1">
    <property type="nucleotide sequence ID" value="NZ_BMFT01000003.1"/>
</dbReference>